<gene>
    <name evidence="3" type="ORF">AQUCO_04300030v1</name>
</gene>
<dbReference type="EMBL" id="KZ305060">
    <property type="protein sequence ID" value="PIA32820.1"/>
    <property type="molecule type" value="Genomic_DNA"/>
</dbReference>
<evidence type="ECO:0000313" key="3">
    <source>
        <dbReference type="EMBL" id="PIA32820.1"/>
    </source>
</evidence>
<dbReference type="FunFam" id="2.120.10.30:FF:000089">
    <property type="entry name" value="Calcium-dependent phosphotriesterase superfamily protein"/>
    <property type="match status" value="1"/>
</dbReference>
<keyword evidence="2" id="KW-0732">Signal</keyword>
<feature type="signal peptide" evidence="2">
    <location>
        <begin position="1"/>
        <end position="23"/>
    </location>
</feature>
<dbReference type="GO" id="GO:0005783">
    <property type="term" value="C:endoplasmic reticulum"/>
    <property type="evidence" value="ECO:0007669"/>
    <property type="project" value="TreeGrafter"/>
</dbReference>
<sequence>MSSILIFYFFLFLTVGPISKTLATKRHLITFRSPNLFPESLTYDPSSQHFLVGSFRQRIINSVNHDGLVQTLISDPNLPPNVTFLGLAVDSVNRRLLAVIHAIEPLPSFNALASYDLSSLQRIFLVNLQSESNDDKRQIANDVTVDYNGNAYVTNSAGNFIWKVNTQGEPSIFSKSPTFTAYPVPRDLPSSDLPYESCGLNGIAYVSKGYGYFLVVQSNTGKLFKVDADDGKARLVLLNKDLTGADGIAVRTDGVVAVVSQHKLWLLKSQDNWGEAIVYDEIALNTEKFPTSVVTKGVENEMKQYVLYGNVNEGVLGKGEREVFGIEEIQSSHDSEDEMIWMFVLIGLALAYFMYWRFQMGKLVKNMNKKIT</sequence>
<feature type="chain" id="PRO_5013841640" description="SMP-30/Gluconolactonase/LRE-like region domain-containing protein" evidence="2">
    <location>
        <begin position="24"/>
        <end position="372"/>
    </location>
</feature>
<proteinExistence type="predicted"/>
<evidence type="ECO:0000313" key="4">
    <source>
        <dbReference type="Proteomes" id="UP000230069"/>
    </source>
</evidence>
<dbReference type="InParanoid" id="A0A2G5CNR8"/>
<dbReference type="PANTHER" id="PTHR31460:SF3">
    <property type="entry name" value="MESOCENTIN"/>
    <property type="match status" value="1"/>
</dbReference>
<dbReference type="AlphaFoldDB" id="A0A2G5CNR8"/>
<feature type="transmembrane region" description="Helical" evidence="1">
    <location>
        <begin position="339"/>
        <end position="358"/>
    </location>
</feature>
<protein>
    <recommendedName>
        <fullName evidence="5">SMP-30/Gluconolactonase/LRE-like region domain-containing protein</fullName>
    </recommendedName>
</protein>
<name>A0A2G5CNR8_AQUCA</name>
<dbReference type="InterPro" id="IPR053224">
    <property type="entry name" value="Sensory_adhesion_molecule"/>
</dbReference>
<dbReference type="InterPro" id="IPR011042">
    <property type="entry name" value="6-blade_b-propeller_TolB-like"/>
</dbReference>
<organism evidence="3 4">
    <name type="scientific">Aquilegia coerulea</name>
    <name type="common">Rocky mountain columbine</name>
    <dbReference type="NCBI Taxonomy" id="218851"/>
    <lineage>
        <taxon>Eukaryota</taxon>
        <taxon>Viridiplantae</taxon>
        <taxon>Streptophyta</taxon>
        <taxon>Embryophyta</taxon>
        <taxon>Tracheophyta</taxon>
        <taxon>Spermatophyta</taxon>
        <taxon>Magnoliopsida</taxon>
        <taxon>Ranunculales</taxon>
        <taxon>Ranunculaceae</taxon>
        <taxon>Thalictroideae</taxon>
        <taxon>Aquilegia</taxon>
    </lineage>
</organism>
<accession>A0A2G5CNR8</accession>
<dbReference type="SUPFAM" id="SSF63829">
    <property type="entry name" value="Calcium-dependent phosphotriesterase"/>
    <property type="match status" value="1"/>
</dbReference>
<keyword evidence="1" id="KW-0812">Transmembrane</keyword>
<dbReference type="Proteomes" id="UP000230069">
    <property type="component" value="Unassembled WGS sequence"/>
</dbReference>
<keyword evidence="1" id="KW-0472">Membrane</keyword>
<reference evidence="3 4" key="1">
    <citation type="submission" date="2017-09" db="EMBL/GenBank/DDBJ databases">
        <title>WGS assembly of Aquilegia coerulea Goldsmith.</title>
        <authorList>
            <person name="Hodges S."/>
            <person name="Kramer E."/>
            <person name="Nordborg M."/>
            <person name="Tomkins J."/>
            <person name="Borevitz J."/>
            <person name="Derieg N."/>
            <person name="Yan J."/>
            <person name="Mihaltcheva S."/>
            <person name="Hayes R.D."/>
            <person name="Rokhsar D."/>
        </authorList>
    </citation>
    <scope>NUCLEOTIDE SEQUENCE [LARGE SCALE GENOMIC DNA]</scope>
    <source>
        <strain evidence="4">cv. Goldsmith</strain>
    </source>
</reference>
<evidence type="ECO:0008006" key="5">
    <source>
        <dbReference type="Google" id="ProtNLM"/>
    </source>
</evidence>
<evidence type="ECO:0000256" key="2">
    <source>
        <dbReference type="SAM" id="SignalP"/>
    </source>
</evidence>
<keyword evidence="4" id="KW-1185">Reference proteome</keyword>
<keyword evidence="1" id="KW-1133">Transmembrane helix</keyword>
<evidence type="ECO:0000256" key="1">
    <source>
        <dbReference type="SAM" id="Phobius"/>
    </source>
</evidence>
<dbReference type="Gene3D" id="2.120.10.30">
    <property type="entry name" value="TolB, C-terminal domain"/>
    <property type="match status" value="1"/>
</dbReference>
<dbReference type="FunCoup" id="A0A2G5CNR8">
    <property type="interactions" value="38"/>
</dbReference>
<dbReference type="PANTHER" id="PTHR31460">
    <property type="match status" value="1"/>
</dbReference>
<dbReference type="OrthoDB" id="1885092at2759"/>